<gene>
    <name evidence="1" type="ORF">GCM10011409_07280</name>
</gene>
<accession>A0A9W5TUT5</accession>
<proteinExistence type="predicted"/>
<evidence type="ECO:0000313" key="1">
    <source>
        <dbReference type="EMBL" id="GGB32419.1"/>
    </source>
</evidence>
<comment type="caution">
    <text evidence="1">The sequence shown here is derived from an EMBL/GenBank/DDBJ whole genome shotgun (WGS) entry which is preliminary data.</text>
</comment>
<reference evidence="1" key="1">
    <citation type="journal article" date="2014" name="Int. J. Syst. Evol. Microbiol.">
        <title>Complete genome sequence of Corynebacterium casei LMG S-19264T (=DSM 44701T), isolated from a smear-ripened cheese.</title>
        <authorList>
            <consortium name="US DOE Joint Genome Institute (JGI-PGF)"/>
            <person name="Walter F."/>
            <person name="Albersmeier A."/>
            <person name="Kalinowski J."/>
            <person name="Ruckert C."/>
        </authorList>
    </citation>
    <scope>NUCLEOTIDE SEQUENCE</scope>
    <source>
        <strain evidence="1">CGMCC 1.15454</strain>
    </source>
</reference>
<organism evidence="1 2">
    <name type="scientific">Lentibacillus populi</name>
    <dbReference type="NCBI Taxonomy" id="1827502"/>
    <lineage>
        <taxon>Bacteria</taxon>
        <taxon>Bacillati</taxon>
        <taxon>Bacillota</taxon>
        <taxon>Bacilli</taxon>
        <taxon>Bacillales</taxon>
        <taxon>Bacillaceae</taxon>
        <taxon>Lentibacillus</taxon>
    </lineage>
</organism>
<sequence>MAPFHLAKTIATALEYHNEQDEEAVKLLQMIVEKGYSKHYKLFPGLMLIIR</sequence>
<dbReference type="Proteomes" id="UP000621492">
    <property type="component" value="Unassembled WGS sequence"/>
</dbReference>
<evidence type="ECO:0000313" key="2">
    <source>
        <dbReference type="Proteomes" id="UP000621492"/>
    </source>
</evidence>
<protein>
    <submittedName>
        <fullName evidence="1">Uncharacterized protein</fullName>
    </submittedName>
</protein>
<name>A0A9W5TUT5_9BACI</name>
<dbReference type="EMBL" id="BMJD01000003">
    <property type="protein sequence ID" value="GGB32419.1"/>
    <property type="molecule type" value="Genomic_DNA"/>
</dbReference>
<reference evidence="1" key="2">
    <citation type="submission" date="2020-09" db="EMBL/GenBank/DDBJ databases">
        <authorList>
            <person name="Sun Q."/>
            <person name="Zhou Y."/>
        </authorList>
    </citation>
    <scope>NUCLEOTIDE SEQUENCE</scope>
    <source>
        <strain evidence="1">CGMCC 1.15454</strain>
    </source>
</reference>
<keyword evidence="2" id="KW-1185">Reference proteome</keyword>
<dbReference type="AlphaFoldDB" id="A0A9W5TUT5"/>